<name>A0A4R4E6P8_9BACT</name>
<evidence type="ECO:0008006" key="3">
    <source>
        <dbReference type="Google" id="ProtNLM"/>
    </source>
</evidence>
<dbReference type="RefSeq" id="WP_131851407.1">
    <property type="nucleotide sequence ID" value="NZ_SKFH01000007.1"/>
</dbReference>
<accession>A0A4R4E6P8</accession>
<organism evidence="1 2">
    <name type="scientific">Flaviaesturariibacter aridisoli</name>
    <dbReference type="NCBI Taxonomy" id="2545761"/>
    <lineage>
        <taxon>Bacteria</taxon>
        <taxon>Pseudomonadati</taxon>
        <taxon>Bacteroidota</taxon>
        <taxon>Chitinophagia</taxon>
        <taxon>Chitinophagales</taxon>
        <taxon>Chitinophagaceae</taxon>
        <taxon>Flaviaestuariibacter</taxon>
    </lineage>
</organism>
<gene>
    <name evidence="1" type="ORF">E0486_06865</name>
</gene>
<evidence type="ECO:0000313" key="1">
    <source>
        <dbReference type="EMBL" id="TCZ73388.1"/>
    </source>
</evidence>
<dbReference type="AlphaFoldDB" id="A0A4R4E6P8"/>
<sequence>MPNRASDDLFNLIHSLQKAEKRNFKLYITRNSANEDLKIVHLFDALDKMKDYDEALLLKKVPSIKKQQLPNSKAHLYRQLLASLRLLSNDENIDIQLHESLDYARILYNKGLYIQSLRILERLKETAKAYNQDSFLIQIISLEKKIEVLHITRSMEGRAEQLTHEAEEINEKRRIITHLSNLALQLYSWYIKNGHARNEQDETDVKDFFRYRINRALRVAAKHLVPGVETTLPEGTPAAELARMGVSAEALARMGFYEALYLFQSYMWFGFIRQDFIQYYRYVQKWVDLFHHNPQMIQVETGHYIKGLHNLLNAHFDLRNFRGFQEVLDRFETFAASDTVQKSHNNRVQTFIYLTTARINQHFMVGTFREGLALVPFIEEKLEEYNGYIDRHRVLVFYYKIASLYFGSGDHEKAIDYLHKIIHWKVDLRNDLQCYARLLHLMAHYELGNYDLMEYLVRSVYRYMAKMQNLTVIEEQMFAFLRQHFHHSPRKVHEAFRALLEQMKRYEKSRFETRAFAYLDIISWLESKVRQVPMADVVREKYEASKHRPGKRAAGLVRREA</sequence>
<dbReference type="EMBL" id="SKFH01000007">
    <property type="protein sequence ID" value="TCZ73388.1"/>
    <property type="molecule type" value="Genomic_DNA"/>
</dbReference>
<dbReference type="OrthoDB" id="714416at2"/>
<reference evidence="1 2" key="1">
    <citation type="submission" date="2019-03" db="EMBL/GenBank/DDBJ databases">
        <authorList>
            <person name="Kim M.K.M."/>
        </authorList>
    </citation>
    <scope>NUCLEOTIDE SEQUENCE [LARGE SCALE GENOMIC DNA]</scope>
    <source>
        <strain evidence="1 2">17J68-15</strain>
    </source>
</reference>
<dbReference type="InterPro" id="IPR011990">
    <property type="entry name" value="TPR-like_helical_dom_sf"/>
</dbReference>
<comment type="caution">
    <text evidence="1">The sequence shown here is derived from an EMBL/GenBank/DDBJ whole genome shotgun (WGS) entry which is preliminary data.</text>
</comment>
<dbReference type="Proteomes" id="UP000295164">
    <property type="component" value="Unassembled WGS sequence"/>
</dbReference>
<proteinExistence type="predicted"/>
<dbReference type="Gene3D" id="1.25.40.10">
    <property type="entry name" value="Tetratricopeptide repeat domain"/>
    <property type="match status" value="1"/>
</dbReference>
<keyword evidence="2" id="KW-1185">Reference proteome</keyword>
<evidence type="ECO:0000313" key="2">
    <source>
        <dbReference type="Proteomes" id="UP000295164"/>
    </source>
</evidence>
<protein>
    <recommendedName>
        <fullName evidence="3">Tetratricopeptide repeat protein</fullName>
    </recommendedName>
</protein>